<evidence type="ECO:0000259" key="6">
    <source>
        <dbReference type="Pfam" id="PF04542"/>
    </source>
</evidence>
<feature type="domain" description="RNA polymerase sigma-70 region 2" evidence="6">
    <location>
        <begin position="3"/>
        <end position="65"/>
    </location>
</feature>
<dbReference type="RefSeq" id="WP_255923083.1">
    <property type="nucleotide sequence ID" value="NZ_JANFNG010000029.1"/>
</dbReference>
<dbReference type="InterPro" id="IPR013324">
    <property type="entry name" value="RNA_pol_sigma_r3/r4-like"/>
</dbReference>
<feature type="compositionally biased region" description="Low complexity" evidence="5">
    <location>
        <begin position="197"/>
        <end position="231"/>
    </location>
</feature>
<dbReference type="PANTHER" id="PTHR43133:SF25">
    <property type="entry name" value="RNA POLYMERASE SIGMA FACTOR RFAY-RELATED"/>
    <property type="match status" value="1"/>
</dbReference>
<evidence type="ECO:0000313" key="9">
    <source>
        <dbReference type="Proteomes" id="UP001057702"/>
    </source>
</evidence>
<sequence>MWSHREDLLKVARRRSASFEDAEDAVHEAMLRAAEHPNVDDERLGAWLTTVTMRLCVDRHRQVRRDDAVHSRSVLAPSGPVPVDEVVCDRAEAKWLAERSMELPARQAKALRLQSEGRDVGQIAREMGLSYEAVESLLARARRALRRSLAGTMAAAAWLWGRGKVGAGGGAPAAATASAATVVVLVLVASHSHHEAAQLPAPQSSSSYSTAAPHHGGGRPAAPGHVGATAAGTTTPARVRQPMPAAPEVVRLPLPTLPSQPLDAVPRVPTAPRVSTVPFVPSAPSFPAVPHPPAPSGHGAVSSVVRGVPVPRG</sequence>
<evidence type="ECO:0000256" key="1">
    <source>
        <dbReference type="ARBA" id="ARBA00010641"/>
    </source>
</evidence>
<gene>
    <name evidence="8" type="ORF">NGB36_26530</name>
</gene>
<dbReference type="InterPro" id="IPR036388">
    <property type="entry name" value="WH-like_DNA-bd_sf"/>
</dbReference>
<keyword evidence="2" id="KW-0805">Transcription regulation</keyword>
<evidence type="ECO:0000256" key="3">
    <source>
        <dbReference type="ARBA" id="ARBA00023082"/>
    </source>
</evidence>
<dbReference type="PANTHER" id="PTHR43133">
    <property type="entry name" value="RNA POLYMERASE ECF-TYPE SIGMA FACTO"/>
    <property type="match status" value="1"/>
</dbReference>
<feature type="region of interest" description="Disordered" evidence="5">
    <location>
        <begin position="196"/>
        <end position="231"/>
    </location>
</feature>
<comment type="similarity">
    <text evidence="1">Belongs to the sigma-70 factor family. ECF subfamily.</text>
</comment>
<comment type="caution">
    <text evidence="8">The sequence shown here is derived from an EMBL/GenBank/DDBJ whole genome shotgun (WGS) entry which is preliminary data.</text>
</comment>
<dbReference type="InterPro" id="IPR007627">
    <property type="entry name" value="RNA_pol_sigma70_r2"/>
</dbReference>
<dbReference type="Pfam" id="PF08281">
    <property type="entry name" value="Sigma70_r4_2"/>
    <property type="match status" value="1"/>
</dbReference>
<evidence type="ECO:0000256" key="5">
    <source>
        <dbReference type="SAM" id="MobiDB-lite"/>
    </source>
</evidence>
<dbReference type="InterPro" id="IPR013325">
    <property type="entry name" value="RNA_pol_sigma_r2"/>
</dbReference>
<dbReference type="Gene3D" id="1.10.1740.10">
    <property type="match status" value="1"/>
</dbReference>
<protein>
    <submittedName>
        <fullName evidence="8">Sigma-70 family RNA polymerase sigma factor</fullName>
    </submittedName>
</protein>
<dbReference type="InterPro" id="IPR013249">
    <property type="entry name" value="RNA_pol_sigma70_r4_t2"/>
</dbReference>
<evidence type="ECO:0000256" key="2">
    <source>
        <dbReference type="ARBA" id="ARBA00023015"/>
    </source>
</evidence>
<keyword evidence="9" id="KW-1185">Reference proteome</keyword>
<evidence type="ECO:0000256" key="4">
    <source>
        <dbReference type="ARBA" id="ARBA00023163"/>
    </source>
</evidence>
<reference evidence="8" key="1">
    <citation type="submission" date="2022-06" db="EMBL/GenBank/DDBJ databases">
        <title>Draft genome sequence of Streptomyces sp. RB6PN25 isolated from peat swamp forest in Thailand.</title>
        <authorList>
            <person name="Duangmal K."/>
            <person name="Klaysubun C."/>
        </authorList>
    </citation>
    <scope>NUCLEOTIDE SEQUENCE</scope>
    <source>
        <strain evidence="8">RB6PN25</strain>
    </source>
</reference>
<organism evidence="8 9">
    <name type="scientific">Streptomyces humicola</name>
    <dbReference type="NCBI Taxonomy" id="2953240"/>
    <lineage>
        <taxon>Bacteria</taxon>
        <taxon>Bacillati</taxon>
        <taxon>Actinomycetota</taxon>
        <taxon>Actinomycetes</taxon>
        <taxon>Kitasatosporales</taxon>
        <taxon>Streptomycetaceae</taxon>
        <taxon>Streptomyces</taxon>
    </lineage>
</organism>
<dbReference type="InterPro" id="IPR039425">
    <property type="entry name" value="RNA_pol_sigma-70-like"/>
</dbReference>
<dbReference type="SUPFAM" id="SSF88946">
    <property type="entry name" value="Sigma2 domain of RNA polymerase sigma factors"/>
    <property type="match status" value="1"/>
</dbReference>
<keyword evidence="3" id="KW-0731">Sigma factor</keyword>
<dbReference type="InterPro" id="IPR014284">
    <property type="entry name" value="RNA_pol_sigma-70_dom"/>
</dbReference>
<proteinExistence type="inferred from homology"/>
<dbReference type="NCBIfam" id="TIGR02937">
    <property type="entry name" value="sigma70-ECF"/>
    <property type="match status" value="1"/>
</dbReference>
<evidence type="ECO:0000259" key="7">
    <source>
        <dbReference type="Pfam" id="PF08281"/>
    </source>
</evidence>
<feature type="domain" description="RNA polymerase sigma factor 70 region 4 type 2" evidence="7">
    <location>
        <begin position="101"/>
        <end position="145"/>
    </location>
</feature>
<keyword evidence="4" id="KW-0804">Transcription</keyword>
<accession>A0ABT1Q292</accession>
<dbReference type="Gene3D" id="1.10.10.10">
    <property type="entry name" value="Winged helix-like DNA-binding domain superfamily/Winged helix DNA-binding domain"/>
    <property type="match status" value="1"/>
</dbReference>
<name>A0ABT1Q292_9ACTN</name>
<dbReference type="EMBL" id="JANFNG010000029">
    <property type="protein sequence ID" value="MCQ4084041.1"/>
    <property type="molecule type" value="Genomic_DNA"/>
</dbReference>
<dbReference type="SUPFAM" id="SSF88659">
    <property type="entry name" value="Sigma3 and sigma4 domains of RNA polymerase sigma factors"/>
    <property type="match status" value="1"/>
</dbReference>
<dbReference type="Proteomes" id="UP001057702">
    <property type="component" value="Unassembled WGS sequence"/>
</dbReference>
<dbReference type="Pfam" id="PF04542">
    <property type="entry name" value="Sigma70_r2"/>
    <property type="match status" value="1"/>
</dbReference>
<evidence type="ECO:0000313" key="8">
    <source>
        <dbReference type="EMBL" id="MCQ4084041.1"/>
    </source>
</evidence>